<comment type="caution">
    <text evidence="2">The sequence shown here is derived from an EMBL/GenBank/DDBJ whole genome shotgun (WGS) entry which is preliminary data.</text>
</comment>
<gene>
    <name evidence="2" type="ORF">SAMN05216246_10678</name>
</gene>
<reference evidence="2 3" key="1">
    <citation type="submission" date="2016-11" db="EMBL/GenBank/DDBJ databases">
        <authorList>
            <person name="Varghese N."/>
            <person name="Submissions S."/>
        </authorList>
    </citation>
    <scope>NUCLEOTIDE SEQUENCE [LARGE SCALE GENOMIC DNA]</scope>
    <source>
        <strain evidence="2 3">PA</strain>
    </source>
</reference>
<evidence type="ECO:0008006" key="4">
    <source>
        <dbReference type="Google" id="ProtNLM"/>
    </source>
</evidence>
<evidence type="ECO:0000313" key="3">
    <source>
        <dbReference type="Proteomes" id="UP000184390"/>
    </source>
</evidence>
<feature type="compositionally biased region" description="Gly residues" evidence="1">
    <location>
        <begin position="215"/>
        <end position="224"/>
    </location>
</feature>
<dbReference type="RefSeq" id="WP_073452786.1">
    <property type="nucleotide sequence ID" value="NZ_FQYL01000006.1"/>
</dbReference>
<sequence length="897" mass="93875">MIAVPAPPSPGLPLPTLVRVGGLPERAIPRPSPGLTTALEEYLRRHDALEPVGQALLDPLYELIPTLERPERRAVLAAKRRVFQGRPSALSDRARAAMPRALADGVDRWDAMLAQRDAARAHLEEAVAGDLEASRAVLAAGLDEPGYLEALAVAAPELVSILALRGVRLGDARVARSLYTLATRAALKTSPFSGLTTVSPGAGTAGDGAAEEGARGGPGGGRNGGRGRSHRMVAVHLAHGILMALARELDPASGIQLEALPVREAVPPIGAGGEGSEEAAAQSAPPLPIPLTALPEYDYANGMVFRREQVAPATWVAGGLGAPAGLNAGPAGRAPRPVPPGPVTIREAAARLDAHDPGLRLTRLLESGAVRVHVPWQRGDNPFPALAAALSPSQREAWGEDLAWLAGLDGAVGAAAGPERARLLGRAGAIARRVFGDGELGERPGGLLYEDCESPLAWPDPSRYESFGVDCARLARMADPWVTRSHLYDLLVERFVSAYGRGGICEDPLAFLLTLAHAPDGDAEMLAAAARDFTSGPSPQRAALPGGASASPRHLGAFLQPVATGAAPWESGGGLTVVNAFTNGNGSLQARFHRLLGEDYRERLARSLRTAWGTDRLLEIQAATECNTGQAVSCGTLPALRLPGDPDSPGAVDLDELRLAHDPATATLFLADGDGPVGISYLGLAPQHRLGGYLAWLALLADPWSRLPPMADHWISRRRGTSGPPADELTHEPRAVEGRLVTRRESWTFPAHELTDLLERDMTATLVGVARLREAWGLPAEVYAHQLMPNQGATFDEHKPRYVDLRSPVSLMALRGWISPEAEHLSLVEALPARDELAGATGGGEATTLEYLVAIQWPKGGGMAAGASAPIGASAVGAATGPAAARAVHPSGGRSAR</sequence>
<dbReference type="EMBL" id="FQYL01000006">
    <property type="protein sequence ID" value="SHI87200.1"/>
    <property type="molecule type" value="Genomic_DNA"/>
</dbReference>
<protein>
    <recommendedName>
        <fullName evidence="4">Lantibiotic dehydratase, C terminus</fullName>
    </recommendedName>
</protein>
<keyword evidence="3" id="KW-1185">Reference proteome</keyword>
<evidence type="ECO:0000256" key="1">
    <source>
        <dbReference type="SAM" id="MobiDB-lite"/>
    </source>
</evidence>
<proteinExistence type="predicted"/>
<dbReference type="Proteomes" id="UP000184390">
    <property type="component" value="Unassembled WGS sequence"/>
</dbReference>
<evidence type="ECO:0000313" key="2">
    <source>
        <dbReference type="EMBL" id="SHI87200.1"/>
    </source>
</evidence>
<feature type="region of interest" description="Disordered" evidence="1">
    <location>
        <begin position="192"/>
        <end position="228"/>
    </location>
</feature>
<feature type="region of interest" description="Disordered" evidence="1">
    <location>
        <begin position="268"/>
        <end position="287"/>
    </location>
</feature>
<organism evidence="2 3">
    <name type="scientific">Actinomyces denticolens</name>
    <dbReference type="NCBI Taxonomy" id="52767"/>
    <lineage>
        <taxon>Bacteria</taxon>
        <taxon>Bacillati</taxon>
        <taxon>Actinomycetota</taxon>
        <taxon>Actinomycetes</taxon>
        <taxon>Actinomycetales</taxon>
        <taxon>Actinomycetaceae</taxon>
        <taxon>Actinomyces</taxon>
    </lineage>
</organism>
<accession>A0ABY1IAF2</accession>
<name>A0ABY1IAF2_9ACTO</name>